<dbReference type="EMBL" id="FWWT01000022">
    <property type="protein sequence ID" value="SMB94656.1"/>
    <property type="molecule type" value="Genomic_DNA"/>
</dbReference>
<feature type="domain" description="PurM-like C-terminal" evidence="3">
    <location>
        <begin position="159"/>
        <end position="317"/>
    </location>
</feature>
<protein>
    <recommendedName>
        <fullName evidence="1">Thiamine-monophosphate kinase</fullName>
        <shortName evidence="1">TMP kinase</shortName>
        <shortName evidence="1">Thiamine-phosphate kinase</shortName>
        <ecNumber evidence="1">2.7.4.16</ecNumber>
    </recommendedName>
</protein>
<keyword evidence="1" id="KW-0460">Magnesium</keyword>
<feature type="binding site" evidence="1">
    <location>
        <position position="221"/>
    </location>
    <ligand>
        <name>Mg(2+)</name>
        <dbReference type="ChEBI" id="CHEBI:18420"/>
        <label>3</label>
    </ligand>
</feature>
<keyword evidence="1" id="KW-0547">Nucleotide-binding</keyword>
<feature type="binding site" evidence="1">
    <location>
        <position position="79"/>
    </location>
    <ligand>
        <name>Mg(2+)</name>
        <dbReference type="ChEBI" id="CHEBI:18420"/>
        <label>3</label>
    </ligand>
</feature>
<dbReference type="InterPro" id="IPR016188">
    <property type="entry name" value="PurM-like_N"/>
</dbReference>
<dbReference type="InterPro" id="IPR036921">
    <property type="entry name" value="PurM-like_N_sf"/>
</dbReference>
<dbReference type="UniPathway" id="UPA00060">
    <property type="reaction ID" value="UER00142"/>
</dbReference>
<comment type="catalytic activity">
    <reaction evidence="1">
        <text>thiamine phosphate + ATP = thiamine diphosphate + ADP</text>
        <dbReference type="Rhea" id="RHEA:15913"/>
        <dbReference type="ChEBI" id="CHEBI:30616"/>
        <dbReference type="ChEBI" id="CHEBI:37575"/>
        <dbReference type="ChEBI" id="CHEBI:58937"/>
        <dbReference type="ChEBI" id="CHEBI:456216"/>
        <dbReference type="EC" id="2.7.4.16"/>
    </reaction>
</comment>
<feature type="binding site" evidence="1">
    <location>
        <position position="223"/>
    </location>
    <ligand>
        <name>ATP</name>
        <dbReference type="ChEBI" id="CHEBI:30616"/>
    </ligand>
</feature>
<dbReference type="GO" id="GO:0000287">
    <property type="term" value="F:magnesium ion binding"/>
    <property type="evidence" value="ECO:0007669"/>
    <property type="project" value="UniProtKB-UniRule"/>
</dbReference>
<dbReference type="InterPro" id="IPR006283">
    <property type="entry name" value="ThiL-like"/>
</dbReference>
<keyword evidence="1" id="KW-0808">Transferase</keyword>
<comment type="function">
    <text evidence="1">Catalyzes the ATP-dependent phosphorylation of thiamine-monophosphate (TMP) to form thiamine-pyrophosphate (TPP), the active form of vitamin B1.</text>
</comment>
<dbReference type="PANTHER" id="PTHR30270:SF0">
    <property type="entry name" value="THIAMINE-MONOPHOSPHATE KINASE"/>
    <property type="match status" value="1"/>
</dbReference>
<organism evidence="4 5">
    <name type="scientific">Desulfonispora thiosulfatigenes DSM 11270</name>
    <dbReference type="NCBI Taxonomy" id="656914"/>
    <lineage>
        <taxon>Bacteria</taxon>
        <taxon>Bacillati</taxon>
        <taxon>Bacillota</taxon>
        <taxon>Clostridia</taxon>
        <taxon>Eubacteriales</taxon>
        <taxon>Peptococcaceae</taxon>
        <taxon>Desulfonispora</taxon>
    </lineage>
</organism>
<evidence type="ECO:0000259" key="3">
    <source>
        <dbReference type="Pfam" id="PF02769"/>
    </source>
</evidence>
<keyword evidence="5" id="KW-1185">Reference proteome</keyword>
<dbReference type="NCBIfam" id="TIGR01379">
    <property type="entry name" value="thiL"/>
    <property type="match status" value="1"/>
</dbReference>
<dbReference type="GO" id="GO:0005524">
    <property type="term" value="F:ATP binding"/>
    <property type="evidence" value="ECO:0007669"/>
    <property type="project" value="UniProtKB-UniRule"/>
</dbReference>
<feature type="binding site" evidence="1">
    <location>
        <position position="50"/>
    </location>
    <ligand>
        <name>Mg(2+)</name>
        <dbReference type="ChEBI" id="CHEBI:18420"/>
        <label>2</label>
    </ligand>
</feature>
<dbReference type="PIRSF" id="PIRSF005303">
    <property type="entry name" value="Thiam_monoph_kin"/>
    <property type="match status" value="1"/>
</dbReference>
<reference evidence="4 5" key="1">
    <citation type="submission" date="2017-04" db="EMBL/GenBank/DDBJ databases">
        <authorList>
            <person name="Afonso C.L."/>
            <person name="Miller P.J."/>
            <person name="Scott M.A."/>
            <person name="Spackman E."/>
            <person name="Goraichik I."/>
            <person name="Dimitrov K.M."/>
            <person name="Suarez D.L."/>
            <person name="Swayne D.E."/>
        </authorList>
    </citation>
    <scope>NUCLEOTIDE SEQUENCE [LARGE SCALE GENOMIC DNA]</scope>
    <source>
        <strain evidence="4 5">DSM 11270</strain>
    </source>
</reference>
<dbReference type="InterPro" id="IPR036676">
    <property type="entry name" value="PurM-like_C_sf"/>
</dbReference>
<keyword evidence="1" id="KW-0479">Metal-binding</keyword>
<evidence type="ECO:0000313" key="5">
    <source>
        <dbReference type="Proteomes" id="UP000192731"/>
    </source>
</evidence>
<keyword evidence="1 4" id="KW-0418">Kinase</keyword>
<dbReference type="GO" id="GO:0009229">
    <property type="term" value="P:thiamine diphosphate biosynthetic process"/>
    <property type="evidence" value="ECO:0007669"/>
    <property type="project" value="UniProtKB-UniRule"/>
</dbReference>
<feature type="binding site" evidence="1">
    <location>
        <position position="79"/>
    </location>
    <ligand>
        <name>Mg(2+)</name>
        <dbReference type="ChEBI" id="CHEBI:18420"/>
        <label>4</label>
    </ligand>
</feature>
<comment type="caution">
    <text evidence="1">Lacks conserved residue(s) required for the propagation of feature annotation.</text>
</comment>
<dbReference type="SUPFAM" id="SSF55326">
    <property type="entry name" value="PurM N-terminal domain-like"/>
    <property type="match status" value="1"/>
</dbReference>
<accession>A0A1W1VMV6</accession>
<dbReference type="InterPro" id="IPR010918">
    <property type="entry name" value="PurM-like_C_dom"/>
</dbReference>
<dbReference type="GO" id="GO:0009228">
    <property type="term" value="P:thiamine biosynthetic process"/>
    <property type="evidence" value="ECO:0007669"/>
    <property type="project" value="UniProtKB-KW"/>
</dbReference>
<dbReference type="GO" id="GO:0009030">
    <property type="term" value="F:thiamine-phosphate kinase activity"/>
    <property type="evidence" value="ECO:0007669"/>
    <property type="project" value="UniProtKB-UniRule"/>
</dbReference>
<dbReference type="AlphaFoldDB" id="A0A1W1VMV6"/>
<dbReference type="PANTHER" id="PTHR30270">
    <property type="entry name" value="THIAMINE-MONOPHOSPHATE KINASE"/>
    <property type="match status" value="1"/>
</dbReference>
<dbReference type="Pfam" id="PF00586">
    <property type="entry name" value="AIRS"/>
    <property type="match status" value="1"/>
</dbReference>
<dbReference type="Gene3D" id="3.30.1330.10">
    <property type="entry name" value="PurM-like, N-terminal domain"/>
    <property type="match status" value="1"/>
</dbReference>
<feature type="binding site" evidence="1">
    <location>
        <position position="127"/>
    </location>
    <ligand>
        <name>Mg(2+)</name>
        <dbReference type="ChEBI" id="CHEBI:18420"/>
        <label>1</label>
    </ligand>
</feature>
<feature type="binding site" evidence="1">
    <location>
        <position position="48"/>
    </location>
    <ligand>
        <name>Mg(2+)</name>
        <dbReference type="ChEBI" id="CHEBI:18420"/>
        <label>4</label>
    </ligand>
</feature>
<feature type="binding site" evidence="1">
    <location>
        <position position="109"/>
    </location>
    <ligand>
        <name>ATP</name>
        <dbReference type="ChEBI" id="CHEBI:30616"/>
    </ligand>
</feature>
<dbReference type="Proteomes" id="UP000192731">
    <property type="component" value="Unassembled WGS sequence"/>
</dbReference>
<dbReference type="CDD" id="cd02194">
    <property type="entry name" value="ThiL"/>
    <property type="match status" value="1"/>
</dbReference>
<feature type="binding site" evidence="1">
    <location>
        <position position="274"/>
    </location>
    <ligand>
        <name>substrate</name>
    </ligand>
</feature>
<feature type="binding site" evidence="1">
    <location>
        <begin position="126"/>
        <end position="127"/>
    </location>
    <ligand>
        <name>ATP</name>
        <dbReference type="ChEBI" id="CHEBI:30616"/>
    </ligand>
</feature>
<evidence type="ECO:0000259" key="2">
    <source>
        <dbReference type="Pfam" id="PF00586"/>
    </source>
</evidence>
<dbReference type="STRING" id="656914.SAMN00017405_0249"/>
<sequence>MNLKDIGEFGFIKRVTKDSIFNPSEIIVGIGDDCAVLPLDEKNYLLASCDMLIENVHFLKNKSTPYQIGYKSVAVNFSDIAAMGGYPTGVMISIGFPKENSLEEIEQVYQGISDICKKYNANIVGGDTVSTKDGLVINVSVFGKVKKEHLHLRSEAKIDDIVFTTGNLGDSAAGLEIVLNNDLLLEEQSKEKLLLKHYQPEPCLKEVELLNQARGLHALNDISDGLASEAREIAEASNVGIEIYEDKIPLSNEAKELALITKKNPLEWALYGGEDFQLVGTIHKDDFEKLNTTYEKVFNRSLYNIGKVTKEKGVFLIKDNQRTQLKAGGYNHFA</sequence>
<feature type="binding site" evidence="1">
    <location>
        <position position="330"/>
    </location>
    <ligand>
        <name>substrate</name>
    </ligand>
</feature>
<comment type="miscellaneous">
    <text evidence="1">Reaction mechanism of ThiL seems to utilize a direct, inline transfer of the gamma-phosphate of ATP to TMP rather than a phosphorylated enzyme intermediate.</text>
</comment>
<feature type="binding site" evidence="1">
    <location>
        <position position="33"/>
    </location>
    <ligand>
        <name>Mg(2+)</name>
        <dbReference type="ChEBI" id="CHEBI:18420"/>
        <label>3</label>
    </ligand>
</feature>
<feature type="binding site" evidence="1">
    <location>
        <position position="57"/>
    </location>
    <ligand>
        <name>substrate</name>
    </ligand>
</feature>
<dbReference type="EC" id="2.7.4.16" evidence="1"/>
<proteinExistence type="inferred from homology"/>
<dbReference type="HAMAP" id="MF_02128">
    <property type="entry name" value="TMP_kinase"/>
    <property type="match status" value="1"/>
</dbReference>
<feature type="binding site" evidence="1">
    <location>
        <position position="50"/>
    </location>
    <ligand>
        <name>Mg(2+)</name>
        <dbReference type="ChEBI" id="CHEBI:18420"/>
        <label>1</label>
    </ligand>
</feature>
<dbReference type="Gene3D" id="3.90.650.10">
    <property type="entry name" value="PurM-like C-terminal domain"/>
    <property type="match status" value="1"/>
</dbReference>
<name>A0A1W1VMV6_DESTI</name>
<gene>
    <name evidence="1" type="primary">thiL</name>
    <name evidence="4" type="ORF">SAMN00017405_0249</name>
</gene>
<dbReference type="RefSeq" id="WP_084054062.1">
    <property type="nucleotide sequence ID" value="NZ_FWWT01000022.1"/>
</dbReference>
<dbReference type="Pfam" id="PF02769">
    <property type="entry name" value="AIRS_C"/>
    <property type="match status" value="1"/>
</dbReference>
<comment type="similarity">
    <text evidence="1">Belongs to the thiamine-monophosphate kinase family.</text>
</comment>
<keyword evidence="1" id="KW-0067">ATP-binding</keyword>
<evidence type="ECO:0000313" key="4">
    <source>
        <dbReference type="EMBL" id="SMB94656.1"/>
    </source>
</evidence>
<keyword evidence="1" id="KW-0784">Thiamine biosynthesis</keyword>
<feature type="binding site" evidence="1">
    <location>
        <position position="33"/>
    </location>
    <ligand>
        <name>Mg(2+)</name>
        <dbReference type="ChEBI" id="CHEBI:18420"/>
        <label>4</label>
    </ligand>
</feature>
<evidence type="ECO:0000256" key="1">
    <source>
        <dbReference type="HAMAP-Rule" id="MF_02128"/>
    </source>
</evidence>
<dbReference type="OrthoDB" id="9802811at2"/>
<feature type="binding site" evidence="1">
    <location>
        <position position="224"/>
    </location>
    <ligand>
        <name>Mg(2+)</name>
        <dbReference type="ChEBI" id="CHEBI:18420"/>
        <label>5</label>
    </ligand>
</feature>
<comment type="pathway">
    <text evidence="1">Cofactor biosynthesis; thiamine diphosphate biosynthesis; thiamine diphosphate from thiamine phosphate: step 1/1.</text>
</comment>
<feature type="binding site" evidence="1">
    <location>
        <position position="79"/>
    </location>
    <ligand>
        <name>Mg(2+)</name>
        <dbReference type="ChEBI" id="CHEBI:18420"/>
        <label>2</label>
    </ligand>
</feature>
<feature type="binding site" evidence="1">
    <location>
        <position position="153"/>
    </location>
    <ligand>
        <name>ATP</name>
        <dbReference type="ChEBI" id="CHEBI:30616"/>
    </ligand>
</feature>
<feature type="domain" description="PurM-like N-terminal" evidence="2">
    <location>
        <begin position="31"/>
        <end position="145"/>
    </location>
</feature>
<dbReference type="SUPFAM" id="SSF56042">
    <property type="entry name" value="PurM C-terminal domain-like"/>
    <property type="match status" value="1"/>
</dbReference>